<dbReference type="Gene3D" id="1.10.540.10">
    <property type="entry name" value="Acyl-CoA dehydrogenase/oxidase, N-terminal domain"/>
    <property type="match status" value="1"/>
</dbReference>
<dbReference type="FunFam" id="2.40.110.10:FF:000002">
    <property type="entry name" value="Acyl-CoA dehydrogenase fadE12"/>
    <property type="match status" value="1"/>
</dbReference>
<dbReference type="PANTHER" id="PTHR43884">
    <property type="entry name" value="ACYL-COA DEHYDROGENASE"/>
    <property type="match status" value="1"/>
</dbReference>
<dbReference type="InterPro" id="IPR009075">
    <property type="entry name" value="AcylCo_DH/oxidase_C"/>
</dbReference>
<evidence type="ECO:0000256" key="4">
    <source>
        <dbReference type="ARBA" id="ARBA00022827"/>
    </source>
</evidence>
<feature type="domain" description="Acyl-CoA dehydrogenase/oxidase N-terminal" evidence="8">
    <location>
        <begin position="19"/>
        <end position="127"/>
    </location>
</feature>
<evidence type="ECO:0000313" key="9">
    <source>
        <dbReference type="EMBL" id="AWB35248.1"/>
    </source>
</evidence>
<evidence type="ECO:0000256" key="5">
    <source>
        <dbReference type="ARBA" id="ARBA00023002"/>
    </source>
</evidence>
<dbReference type="FunFam" id="1.20.140.10:FF:000001">
    <property type="entry name" value="Acyl-CoA dehydrogenase"/>
    <property type="match status" value="1"/>
</dbReference>
<comment type="similarity">
    <text evidence="2">Belongs to the acyl-CoA dehydrogenase family.</text>
</comment>
<keyword evidence="10" id="KW-1185">Reference proteome</keyword>
<dbReference type="InterPro" id="IPR036250">
    <property type="entry name" value="AcylCo_DH-like_C"/>
</dbReference>
<dbReference type="SUPFAM" id="SSF56645">
    <property type="entry name" value="Acyl-CoA dehydrogenase NM domain-like"/>
    <property type="match status" value="1"/>
</dbReference>
<dbReference type="Pfam" id="PF02771">
    <property type="entry name" value="Acyl-CoA_dh_N"/>
    <property type="match status" value="1"/>
</dbReference>
<name>A0A2R4XN89_9BURK</name>
<dbReference type="Pfam" id="PF02770">
    <property type="entry name" value="Acyl-CoA_dh_M"/>
    <property type="match status" value="1"/>
</dbReference>
<feature type="domain" description="Acyl-CoA dehydrogenase/oxidase C-terminal" evidence="6">
    <location>
        <begin position="241"/>
        <end position="391"/>
    </location>
</feature>
<dbReference type="InterPro" id="IPR006089">
    <property type="entry name" value="Acyl-CoA_DH_CS"/>
</dbReference>
<proteinExistence type="inferred from homology"/>
<feature type="domain" description="Acyl-CoA oxidase/dehydrogenase middle" evidence="7">
    <location>
        <begin position="134"/>
        <end position="229"/>
    </location>
</feature>
<evidence type="ECO:0000313" key="10">
    <source>
        <dbReference type="Proteomes" id="UP000244571"/>
    </source>
</evidence>
<keyword evidence="3" id="KW-0285">Flavoprotein</keyword>
<dbReference type="GO" id="GO:0003995">
    <property type="term" value="F:acyl-CoA dehydrogenase activity"/>
    <property type="evidence" value="ECO:0007669"/>
    <property type="project" value="InterPro"/>
</dbReference>
<dbReference type="PROSITE" id="PS00072">
    <property type="entry name" value="ACYL_COA_DH_1"/>
    <property type="match status" value="1"/>
</dbReference>
<dbReference type="KEGG" id="boz:DBV39_17585"/>
<dbReference type="AlphaFoldDB" id="A0A2R4XN89"/>
<reference evidence="9 10" key="1">
    <citation type="submission" date="2018-04" db="EMBL/GenBank/DDBJ databases">
        <title>Bordetella sp. HZ20 isolated from seawater.</title>
        <authorList>
            <person name="Sun C."/>
        </authorList>
    </citation>
    <scope>NUCLEOTIDE SEQUENCE [LARGE SCALE GENOMIC DNA]</scope>
    <source>
        <strain evidence="9 10">HZ20</strain>
    </source>
</reference>
<dbReference type="PANTHER" id="PTHR43884:SF40">
    <property type="entry name" value="ACYL-COA DEHYDROGENASE"/>
    <property type="match status" value="1"/>
</dbReference>
<keyword evidence="5" id="KW-0560">Oxidoreductase</keyword>
<dbReference type="Gene3D" id="2.40.110.10">
    <property type="entry name" value="Butyryl-CoA Dehydrogenase, subunit A, domain 2"/>
    <property type="match status" value="1"/>
</dbReference>
<evidence type="ECO:0000259" key="6">
    <source>
        <dbReference type="Pfam" id="PF00441"/>
    </source>
</evidence>
<dbReference type="Pfam" id="PF00441">
    <property type="entry name" value="Acyl-CoA_dh_1"/>
    <property type="match status" value="1"/>
</dbReference>
<protein>
    <submittedName>
        <fullName evidence="9">Acyl-CoA dehydrogenase</fullName>
    </submittedName>
</protein>
<dbReference type="InterPro" id="IPR046373">
    <property type="entry name" value="Acyl-CoA_Oxase/DH_mid-dom_sf"/>
</dbReference>
<dbReference type="InterPro" id="IPR037069">
    <property type="entry name" value="AcylCoA_DH/ox_N_sf"/>
</dbReference>
<dbReference type="InterPro" id="IPR009100">
    <property type="entry name" value="AcylCoA_DH/oxidase_NM_dom_sf"/>
</dbReference>
<dbReference type="OrthoDB" id="9770681at2"/>
<dbReference type="InterPro" id="IPR013786">
    <property type="entry name" value="AcylCoA_DH/ox_N"/>
</dbReference>
<dbReference type="GO" id="GO:0050660">
    <property type="term" value="F:flavin adenine dinucleotide binding"/>
    <property type="evidence" value="ECO:0007669"/>
    <property type="project" value="InterPro"/>
</dbReference>
<evidence type="ECO:0000259" key="7">
    <source>
        <dbReference type="Pfam" id="PF02770"/>
    </source>
</evidence>
<accession>A0A2R4XN89</accession>
<organism evidence="9 10">
    <name type="scientific">Orrella marina</name>
    <dbReference type="NCBI Taxonomy" id="2163011"/>
    <lineage>
        <taxon>Bacteria</taxon>
        <taxon>Pseudomonadati</taxon>
        <taxon>Pseudomonadota</taxon>
        <taxon>Betaproteobacteria</taxon>
        <taxon>Burkholderiales</taxon>
        <taxon>Alcaligenaceae</taxon>
        <taxon>Orrella</taxon>
    </lineage>
</organism>
<dbReference type="InterPro" id="IPR006091">
    <property type="entry name" value="Acyl-CoA_Oxase/DH_mid-dom"/>
</dbReference>
<dbReference type="Gene3D" id="1.20.140.10">
    <property type="entry name" value="Butyryl-CoA Dehydrogenase, subunit A, domain 3"/>
    <property type="match status" value="1"/>
</dbReference>
<dbReference type="SUPFAM" id="SSF47203">
    <property type="entry name" value="Acyl-CoA dehydrogenase C-terminal domain-like"/>
    <property type="match status" value="1"/>
</dbReference>
<sequence>MKLDNTAPGQPGADTWSDEDLDLLRQTVRRFVQQRLQPLEAAIDQADDVSPELDAKIRQEALELGIYGFNFPQNLGGPGLSVKARCVIYEEITQTSMPLVEALGHLPLTLAYCDSGQKAGLLKEIVSARKLMTYALTEPGAGSDLGAIQTRGVSVEGGWLLNGSKQFISNAQTADYIVVLSCTDPAAPIKRRLSTFIVRKDNPGIKGMVRYQKMGWRGYHLNGFSLEDCFVPHEDVLGAPGQGFEVMMSCINTDRVFSAFRAWGIARRAQDMAIEYARERKAFGARLADHQAIQFMLADNDVELRAASLLAHEAAHLTDIDDPQARIAASRAKLYATEMGSRVVDRVMQIFGGMGYMTELPIERFYRDMRAFRIGEGTSEMQRIQIARHILQH</sequence>
<dbReference type="EMBL" id="CP028901">
    <property type="protein sequence ID" value="AWB35248.1"/>
    <property type="molecule type" value="Genomic_DNA"/>
</dbReference>
<keyword evidence="4" id="KW-0274">FAD</keyword>
<comment type="cofactor">
    <cofactor evidence="1">
        <name>FAD</name>
        <dbReference type="ChEBI" id="CHEBI:57692"/>
    </cofactor>
</comment>
<evidence type="ECO:0000256" key="1">
    <source>
        <dbReference type="ARBA" id="ARBA00001974"/>
    </source>
</evidence>
<evidence type="ECO:0000256" key="3">
    <source>
        <dbReference type="ARBA" id="ARBA00022630"/>
    </source>
</evidence>
<evidence type="ECO:0000259" key="8">
    <source>
        <dbReference type="Pfam" id="PF02771"/>
    </source>
</evidence>
<dbReference type="Proteomes" id="UP000244571">
    <property type="component" value="Chromosome"/>
</dbReference>
<evidence type="ECO:0000256" key="2">
    <source>
        <dbReference type="ARBA" id="ARBA00009347"/>
    </source>
</evidence>
<gene>
    <name evidence="9" type="ORF">DBV39_17585</name>
</gene>
<dbReference type="PROSITE" id="PS00073">
    <property type="entry name" value="ACYL_COA_DH_2"/>
    <property type="match status" value="1"/>
</dbReference>